<sequence>MTRLRPARSWAPEGGRIARAIREGTSLASSIVLIDVGNTRIKAGCANADGVIRWSWAGSLSDGSTWESLGDRLSAIEAAGVAIASVNPPAADRIGEMLGRLGIGPIRWFRSANDVPVCHRLEAPSRTGADRALAVLAALDRAGRIGPGIVVQCGTAITVERIEADGCWAGGAIAIGPGLASRSLRSGTAQLPEVGPTIPEAPLPPWGASPEPALRAGIVWGTVGAIRELIARQSEGFDRDPWVAWTGGDAPALAMLLGREHPWIEPSLVLRGLLVAVAWGSESRSPHPESG</sequence>
<evidence type="ECO:0000256" key="8">
    <source>
        <dbReference type="ARBA" id="ARBA00022679"/>
    </source>
</evidence>
<feature type="active site" description="Proton acceptor" evidence="16">
    <location>
        <position position="130"/>
    </location>
</feature>
<evidence type="ECO:0000256" key="14">
    <source>
        <dbReference type="ARBA" id="ARBA00038036"/>
    </source>
</evidence>
<protein>
    <recommendedName>
        <fullName evidence="15 16">Type III pantothenate kinase</fullName>
        <ecNumber evidence="6 16">2.7.1.33</ecNumber>
    </recommendedName>
    <alternativeName>
        <fullName evidence="16">PanK-III</fullName>
    </alternativeName>
    <alternativeName>
        <fullName evidence="16">Pantothenic acid kinase</fullName>
    </alternativeName>
</protein>
<keyword evidence="13 16" id="KW-0173">Coenzyme A biosynthesis</keyword>
<keyword evidence="10 16" id="KW-0418">Kinase</keyword>
<accession>A0A432MQE3</accession>
<evidence type="ECO:0000256" key="4">
    <source>
        <dbReference type="ARBA" id="ARBA00005225"/>
    </source>
</evidence>
<comment type="pathway">
    <text evidence="4 16">Cofactor biosynthesis; coenzyme A biosynthesis; CoA from (R)-pantothenate: step 1/5.</text>
</comment>
<evidence type="ECO:0000256" key="7">
    <source>
        <dbReference type="ARBA" id="ARBA00022490"/>
    </source>
</evidence>
<feature type="binding site" evidence="16">
    <location>
        <begin position="128"/>
        <end position="131"/>
    </location>
    <ligand>
        <name>substrate</name>
    </ligand>
</feature>
<gene>
    <name evidence="16" type="primary">coaX</name>
    <name evidence="17" type="ORF">TsocGM_02800</name>
</gene>
<evidence type="ECO:0000256" key="2">
    <source>
        <dbReference type="ARBA" id="ARBA00001958"/>
    </source>
</evidence>
<feature type="binding site" evidence="16">
    <location>
        <position position="155"/>
    </location>
    <ligand>
        <name>ATP</name>
        <dbReference type="ChEBI" id="CHEBI:30616"/>
    </ligand>
</feature>
<evidence type="ECO:0000256" key="9">
    <source>
        <dbReference type="ARBA" id="ARBA00022741"/>
    </source>
</evidence>
<keyword evidence="12 16" id="KW-0630">Potassium</keyword>
<proteinExistence type="inferred from homology"/>
<keyword evidence="18" id="KW-1185">Reference proteome</keyword>
<dbReference type="GO" id="GO:0005524">
    <property type="term" value="F:ATP binding"/>
    <property type="evidence" value="ECO:0007669"/>
    <property type="project" value="UniProtKB-UniRule"/>
</dbReference>
<evidence type="ECO:0000256" key="16">
    <source>
        <dbReference type="HAMAP-Rule" id="MF_01274"/>
    </source>
</evidence>
<keyword evidence="8 16" id="KW-0808">Transferase</keyword>
<evidence type="ECO:0000256" key="13">
    <source>
        <dbReference type="ARBA" id="ARBA00022993"/>
    </source>
</evidence>
<dbReference type="PANTHER" id="PTHR34265">
    <property type="entry name" value="TYPE III PANTOTHENATE KINASE"/>
    <property type="match status" value="1"/>
</dbReference>
<evidence type="ECO:0000256" key="11">
    <source>
        <dbReference type="ARBA" id="ARBA00022840"/>
    </source>
</evidence>
<comment type="caution">
    <text evidence="17">The sequence shown here is derived from an EMBL/GenBank/DDBJ whole genome shotgun (WGS) entry which is preliminary data.</text>
</comment>
<evidence type="ECO:0000313" key="18">
    <source>
        <dbReference type="Proteomes" id="UP000280296"/>
    </source>
</evidence>
<dbReference type="Pfam" id="PF03309">
    <property type="entry name" value="Pan_kinase"/>
    <property type="match status" value="1"/>
</dbReference>
<keyword evidence="7 16" id="KW-0963">Cytoplasm</keyword>
<dbReference type="EC" id="2.7.1.33" evidence="6 16"/>
<reference evidence="17 18" key="1">
    <citation type="submission" date="2018-12" db="EMBL/GenBank/DDBJ databases">
        <authorList>
            <person name="Toschakov S.V."/>
        </authorList>
    </citation>
    <scope>NUCLEOTIDE SEQUENCE [LARGE SCALE GENOMIC DNA]</scope>
    <source>
        <strain evidence="17 18">GM2012</strain>
    </source>
</reference>
<dbReference type="HAMAP" id="MF_01274">
    <property type="entry name" value="Pantothen_kinase_3"/>
    <property type="match status" value="1"/>
</dbReference>
<dbReference type="InterPro" id="IPR043129">
    <property type="entry name" value="ATPase_NBD"/>
</dbReference>
<keyword evidence="11 16" id="KW-0067">ATP-binding</keyword>
<evidence type="ECO:0000256" key="15">
    <source>
        <dbReference type="ARBA" id="ARBA00040883"/>
    </source>
</evidence>
<dbReference type="NCBIfam" id="TIGR00671">
    <property type="entry name" value="baf"/>
    <property type="match status" value="1"/>
</dbReference>
<reference evidence="17 18" key="2">
    <citation type="submission" date="2019-01" db="EMBL/GenBank/DDBJ databases">
        <title>Tautonia sociabilis, a novel thermotolerant planctomycete of Isosphaeraceae family, isolated from a 4000 m deep subterranean habitat.</title>
        <authorList>
            <person name="Kovaleva O.L."/>
            <person name="Elcheninov A.G."/>
            <person name="Van Heerden E."/>
            <person name="Toshchakov S.V."/>
            <person name="Novikov A."/>
            <person name="Bonch-Osmolovskaya E.A."/>
            <person name="Kublanov I.V."/>
        </authorList>
    </citation>
    <scope>NUCLEOTIDE SEQUENCE [LARGE SCALE GENOMIC DNA]</scope>
    <source>
        <strain evidence="17 18">GM2012</strain>
    </source>
</reference>
<evidence type="ECO:0000256" key="1">
    <source>
        <dbReference type="ARBA" id="ARBA00001206"/>
    </source>
</evidence>
<keyword evidence="9 16" id="KW-0547">Nucleotide-binding</keyword>
<comment type="function">
    <text evidence="16">Catalyzes the phosphorylation of pantothenate (Pan), the first step in CoA biosynthesis.</text>
</comment>
<dbReference type="Proteomes" id="UP000280296">
    <property type="component" value="Unassembled WGS sequence"/>
</dbReference>
<comment type="cofactor">
    <cofactor evidence="16">
        <name>NH4(+)</name>
        <dbReference type="ChEBI" id="CHEBI:28938"/>
    </cofactor>
    <cofactor evidence="16">
        <name>K(+)</name>
        <dbReference type="ChEBI" id="CHEBI:29103"/>
    </cofactor>
    <text evidence="16">A monovalent cation. Ammonium or potassium.</text>
</comment>
<comment type="cofactor">
    <cofactor evidence="2">
        <name>K(+)</name>
        <dbReference type="ChEBI" id="CHEBI:29103"/>
    </cofactor>
</comment>
<evidence type="ECO:0000256" key="6">
    <source>
        <dbReference type="ARBA" id="ARBA00012102"/>
    </source>
</evidence>
<dbReference type="EMBL" id="RYZH01000003">
    <property type="protein sequence ID" value="RUL89357.1"/>
    <property type="molecule type" value="Genomic_DNA"/>
</dbReference>
<evidence type="ECO:0000256" key="5">
    <source>
        <dbReference type="ARBA" id="ARBA00011738"/>
    </source>
</evidence>
<dbReference type="CDD" id="cd24015">
    <property type="entry name" value="ASKHA_NBD_PanK-III"/>
    <property type="match status" value="1"/>
</dbReference>
<organism evidence="17 18">
    <name type="scientific">Tautonia sociabilis</name>
    <dbReference type="NCBI Taxonomy" id="2080755"/>
    <lineage>
        <taxon>Bacteria</taxon>
        <taxon>Pseudomonadati</taxon>
        <taxon>Planctomycetota</taxon>
        <taxon>Planctomycetia</taxon>
        <taxon>Isosphaerales</taxon>
        <taxon>Isosphaeraceae</taxon>
        <taxon>Tautonia</taxon>
    </lineage>
</organism>
<comment type="subcellular location">
    <subcellularLocation>
        <location evidence="3 16">Cytoplasm</location>
    </subcellularLocation>
</comment>
<evidence type="ECO:0000313" key="17">
    <source>
        <dbReference type="EMBL" id="RUL89357.1"/>
    </source>
</evidence>
<dbReference type="PANTHER" id="PTHR34265:SF1">
    <property type="entry name" value="TYPE III PANTOTHENATE KINASE"/>
    <property type="match status" value="1"/>
</dbReference>
<dbReference type="GO" id="GO:0005737">
    <property type="term" value="C:cytoplasm"/>
    <property type="evidence" value="ECO:0007669"/>
    <property type="project" value="UniProtKB-SubCell"/>
</dbReference>
<dbReference type="AlphaFoldDB" id="A0A432MQE3"/>
<dbReference type="Gene3D" id="3.30.420.40">
    <property type="match status" value="2"/>
</dbReference>
<dbReference type="GO" id="GO:0015937">
    <property type="term" value="P:coenzyme A biosynthetic process"/>
    <property type="evidence" value="ECO:0007669"/>
    <property type="project" value="UniProtKB-UniRule"/>
</dbReference>
<name>A0A432MQE3_9BACT</name>
<dbReference type="InterPro" id="IPR004619">
    <property type="entry name" value="Type_III_PanK"/>
</dbReference>
<comment type="similarity">
    <text evidence="14 16">Belongs to the type III pantothenate kinase family.</text>
</comment>
<comment type="catalytic activity">
    <reaction evidence="1 16">
        <text>(R)-pantothenate + ATP = (R)-4'-phosphopantothenate + ADP + H(+)</text>
        <dbReference type="Rhea" id="RHEA:16373"/>
        <dbReference type="ChEBI" id="CHEBI:10986"/>
        <dbReference type="ChEBI" id="CHEBI:15378"/>
        <dbReference type="ChEBI" id="CHEBI:29032"/>
        <dbReference type="ChEBI" id="CHEBI:30616"/>
        <dbReference type="ChEBI" id="CHEBI:456216"/>
        <dbReference type="EC" id="2.7.1.33"/>
    </reaction>
</comment>
<feature type="binding site" evidence="16">
    <location>
        <begin position="35"/>
        <end position="42"/>
    </location>
    <ligand>
        <name>ATP</name>
        <dbReference type="ChEBI" id="CHEBI:30616"/>
    </ligand>
</feature>
<dbReference type="GO" id="GO:0004594">
    <property type="term" value="F:pantothenate kinase activity"/>
    <property type="evidence" value="ECO:0007669"/>
    <property type="project" value="UniProtKB-UniRule"/>
</dbReference>
<evidence type="ECO:0000256" key="12">
    <source>
        <dbReference type="ARBA" id="ARBA00022958"/>
    </source>
</evidence>
<evidence type="ECO:0000256" key="3">
    <source>
        <dbReference type="ARBA" id="ARBA00004496"/>
    </source>
</evidence>
<evidence type="ECO:0000256" key="10">
    <source>
        <dbReference type="ARBA" id="ARBA00022777"/>
    </source>
</evidence>
<dbReference type="UniPathway" id="UPA00241">
    <property type="reaction ID" value="UER00352"/>
</dbReference>
<comment type="caution">
    <text evidence="16">Lacks conserved residue(s) required for the propagation of feature annotation.</text>
</comment>
<comment type="subunit">
    <text evidence="5 16">Homodimer.</text>
</comment>
<dbReference type="SUPFAM" id="SSF53067">
    <property type="entry name" value="Actin-like ATPase domain"/>
    <property type="match status" value="2"/>
</dbReference>